<evidence type="ECO:0000313" key="1">
    <source>
        <dbReference type="EMBL" id="MCF8716511.1"/>
    </source>
</evidence>
<dbReference type="Proteomes" id="UP000829517">
    <property type="component" value="Unassembled WGS sequence"/>
</dbReference>
<evidence type="ECO:0000313" key="2">
    <source>
        <dbReference type="Proteomes" id="UP000829517"/>
    </source>
</evidence>
<evidence type="ECO:0008006" key="3">
    <source>
        <dbReference type="Google" id="ProtNLM"/>
    </source>
</evidence>
<name>A0ABS9J7V4_9FLAO</name>
<sequence length="128" mass="15434">MPRPKQKEPRSKLVSIRFTEYEYKNLYTIFNEQKAYGFRSFNAFLRNKLFFNNDELVRQLRTRKSEKQVIIEERMIFQLKKAGTNLNTLIRFVYRDQTTTKLSLKDLVTIRDVIISFKSIIKKLENDS</sequence>
<dbReference type="EMBL" id="JAETXX010000038">
    <property type="protein sequence ID" value="MCF8716511.1"/>
    <property type="molecule type" value="Genomic_DNA"/>
</dbReference>
<comment type="caution">
    <text evidence="1">The sequence shown here is derived from an EMBL/GenBank/DDBJ whole genome shotgun (WGS) entry which is preliminary data.</text>
</comment>
<proteinExistence type="predicted"/>
<feature type="non-terminal residue" evidence="1">
    <location>
        <position position="1"/>
    </location>
</feature>
<accession>A0ABS9J7V4</accession>
<reference evidence="1 2" key="1">
    <citation type="submission" date="2021-01" db="EMBL/GenBank/DDBJ databases">
        <title>Genome sequencing of Joostella atrarenae M1-2 (= KCTC 23194).</title>
        <authorList>
            <person name="Zakaria M.R."/>
            <person name="Lam M.Q."/>
            <person name="Chong C.S."/>
        </authorList>
    </citation>
    <scope>NUCLEOTIDE SEQUENCE [LARGE SCALE GENOMIC DNA]</scope>
    <source>
        <strain evidence="1 2">M1-2</strain>
    </source>
</reference>
<protein>
    <recommendedName>
        <fullName evidence="3">Mobilization protein</fullName>
    </recommendedName>
</protein>
<keyword evidence="2" id="KW-1185">Reference proteome</keyword>
<organism evidence="1 2">
    <name type="scientific">Joostella atrarenae</name>
    <dbReference type="NCBI Taxonomy" id="679257"/>
    <lineage>
        <taxon>Bacteria</taxon>
        <taxon>Pseudomonadati</taxon>
        <taxon>Bacteroidota</taxon>
        <taxon>Flavobacteriia</taxon>
        <taxon>Flavobacteriales</taxon>
        <taxon>Flavobacteriaceae</taxon>
        <taxon>Joostella</taxon>
    </lineage>
</organism>
<gene>
    <name evidence="1" type="ORF">JM658_16940</name>
</gene>
<dbReference type="RefSeq" id="WP_236961083.1">
    <property type="nucleotide sequence ID" value="NZ_JAETXX010000038.1"/>
</dbReference>